<dbReference type="InterPro" id="IPR051532">
    <property type="entry name" value="Ester_Hydrolysis_Enzymes"/>
</dbReference>
<organism evidence="2 3">
    <name type="scientific">Penicilliopsis zonata CBS 506.65</name>
    <dbReference type="NCBI Taxonomy" id="1073090"/>
    <lineage>
        <taxon>Eukaryota</taxon>
        <taxon>Fungi</taxon>
        <taxon>Dikarya</taxon>
        <taxon>Ascomycota</taxon>
        <taxon>Pezizomycotina</taxon>
        <taxon>Eurotiomycetes</taxon>
        <taxon>Eurotiomycetidae</taxon>
        <taxon>Eurotiales</taxon>
        <taxon>Aspergillaceae</taxon>
        <taxon>Penicilliopsis</taxon>
    </lineage>
</organism>
<evidence type="ECO:0000259" key="1">
    <source>
        <dbReference type="Pfam" id="PF13472"/>
    </source>
</evidence>
<dbReference type="PANTHER" id="PTHR30383">
    <property type="entry name" value="THIOESTERASE 1/PROTEASE 1/LYSOPHOSPHOLIPASE L1"/>
    <property type="match status" value="1"/>
</dbReference>
<name>A0A1L9SPJ6_9EURO</name>
<gene>
    <name evidence="2" type="ORF">ASPZODRAFT_13835</name>
</gene>
<dbReference type="AlphaFoldDB" id="A0A1L9SPJ6"/>
<dbReference type="PANTHER" id="PTHR30383:SF19">
    <property type="entry name" value="FIBRONECTIN TYPE-III DOMAIN-CONTAINING PROTEIN"/>
    <property type="match status" value="1"/>
</dbReference>
<dbReference type="EMBL" id="KV878338">
    <property type="protein sequence ID" value="OJJ49098.1"/>
    <property type="molecule type" value="Genomic_DNA"/>
</dbReference>
<dbReference type="Proteomes" id="UP000184188">
    <property type="component" value="Unassembled WGS sequence"/>
</dbReference>
<dbReference type="VEuPathDB" id="FungiDB:ASPZODRAFT_13835"/>
<proteinExistence type="predicted"/>
<dbReference type="GeneID" id="34610910"/>
<evidence type="ECO:0000313" key="3">
    <source>
        <dbReference type="Proteomes" id="UP000184188"/>
    </source>
</evidence>
<dbReference type="Pfam" id="PF13472">
    <property type="entry name" value="Lipase_GDSL_2"/>
    <property type="match status" value="1"/>
</dbReference>
<dbReference type="InterPro" id="IPR036514">
    <property type="entry name" value="SGNH_hydro_sf"/>
</dbReference>
<accession>A0A1L9SPJ6</accession>
<dbReference type="SUPFAM" id="SSF52266">
    <property type="entry name" value="SGNH hydrolase"/>
    <property type="match status" value="1"/>
</dbReference>
<dbReference type="OrthoDB" id="408760at2759"/>
<reference evidence="3" key="1">
    <citation type="journal article" date="2017" name="Genome Biol.">
        <title>Comparative genomics reveals high biological diversity and specific adaptations in the industrially and medically important fungal genus Aspergillus.</title>
        <authorList>
            <person name="de Vries R.P."/>
            <person name="Riley R."/>
            <person name="Wiebenga A."/>
            <person name="Aguilar-Osorio G."/>
            <person name="Amillis S."/>
            <person name="Uchima C.A."/>
            <person name="Anderluh G."/>
            <person name="Asadollahi M."/>
            <person name="Askin M."/>
            <person name="Barry K."/>
            <person name="Battaglia E."/>
            <person name="Bayram O."/>
            <person name="Benocci T."/>
            <person name="Braus-Stromeyer S.A."/>
            <person name="Caldana C."/>
            <person name="Canovas D."/>
            <person name="Cerqueira G.C."/>
            <person name="Chen F."/>
            <person name="Chen W."/>
            <person name="Choi C."/>
            <person name="Clum A."/>
            <person name="Dos Santos R.A."/>
            <person name="Damasio A.R."/>
            <person name="Diallinas G."/>
            <person name="Emri T."/>
            <person name="Fekete E."/>
            <person name="Flipphi M."/>
            <person name="Freyberg S."/>
            <person name="Gallo A."/>
            <person name="Gournas C."/>
            <person name="Habgood R."/>
            <person name="Hainaut M."/>
            <person name="Harispe M.L."/>
            <person name="Henrissat B."/>
            <person name="Hilden K.S."/>
            <person name="Hope R."/>
            <person name="Hossain A."/>
            <person name="Karabika E."/>
            <person name="Karaffa L."/>
            <person name="Karanyi Z."/>
            <person name="Krasevec N."/>
            <person name="Kuo A."/>
            <person name="Kusch H."/>
            <person name="LaButti K."/>
            <person name="Lagendijk E.L."/>
            <person name="Lapidus A."/>
            <person name="Levasseur A."/>
            <person name="Lindquist E."/>
            <person name="Lipzen A."/>
            <person name="Logrieco A.F."/>
            <person name="MacCabe A."/>
            <person name="Maekelae M.R."/>
            <person name="Malavazi I."/>
            <person name="Melin P."/>
            <person name="Meyer V."/>
            <person name="Mielnichuk N."/>
            <person name="Miskei M."/>
            <person name="Molnar A.P."/>
            <person name="Mule G."/>
            <person name="Ngan C.Y."/>
            <person name="Orejas M."/>
            <person name="Orosz E."/>
            <person name="Ouedraogo J.P."/>
            <person name="Overkamp K.M."/>
            <person name="Park H.-S."/>
            <person name="Perrone G."/>
            <person name="Piumi F."/>
            <person name="Punt P.J."/>
            <person name="Ram A.F."/>
            <person name="Ramon A."/>
            <person name="Rauscher S."/>
            <person name="Record E."/>
            <person name="Riano-Pachon D.M."/>
            <person name="Robert V."/>
            <person name="Roehrig J."/>
            <person name="Ruller R."/>
            <person name="Salamov A."/>
            <person name="Salih N.S."/>
            <person name="Samson R.A."/>
            <person name="Sandor E."/>
            <person name="Sanguinetti M."/>
            <person name="Schuetze T."/>
            <person name="Sepcic K."/>
            <person name="Shelest E."/>
            <person name="Sherlock G."/>
            <person name="Sophianopoulou V."/>
            <person name="Squina F.M."/>
            <person name="Sun H."/>
            <person name="Susca A."/>
            <person name="Todd R.B."/>
            <person name="Tsang A."/>
            <person name="Unkles S.E."/>
            <person name="van de Wiele N."/>
            <person name="van Rossen-Uffink D."/>
            <person name="Oliveira J.V."/>
            <person name="Vesth T.C."/>
            <person name="Visser J."/>
            <person name="Yu J.-H."/>
            <person name="Zhou M."/>
            <person name="Andersen M.R."/>
            <person name="Archer D.B."/>
            <person name="Baker S.E."/>
            <person name="Benoit I."/>
            <person name="Brakhage A.A."/>
            <person name="Braus G.H."/>
            <person name="Fischer R."/>
            <person name="Frisvad J.C."/>
            <person name="Goldman G.H."/>
            <person name="Houbraken J."/>
            <person name="Oakley B."/>
            <person name="Pocsi I."/>
            <person name="Scazzocchio C."/>
            <person name="Seiboth B."/>
            <person name="vanKuyk P.A."/>
            <person name="Wortman J."/>
            <person name="Dyer P.S."/>
            <person name="Grigoriev I.V."/>
        </authorList>
    </citation>
    <scope>NUCLEOTIDE SEQUENCE [LARGE SCALE GENOMIC DNA]</scope>
    <source>
        <strain evidence="3">CBS 506.65</strain>
    </source>
</reference>
<dbReference type="CDD" id="cd00229">
    <property type="entry name" value="SGNH_hydrolase"/>
    <property type="match status" value="1"/>
</dbReference>
<dbReference type="Gene3D" id="3.40.50.1110">
    <property type="entry name" value="SGNH hydrolase"/>
    <property type="match status" value="1"/>
</dbReference>
<protein>
    <recommendedName>
        <fullName evidence="1">SGNH hydrolase-type esterase domain-containing protein</fullName>
    </recommendedName>
</protein>
<feature type="domain" description="SGNH hydrolase-type esterase" evidence="1">
    <location>
        <begin position="8"/>
        <end position="185"/>
    </location>
</feature>
<dbReference type="InterPro" id="IPR013830">
    <property type="entry name" value="SGNH_hydro"/>
</dbReference>
<dbReference type="GO" id="GO:0004622">
    <property type="term" value="F:phosphatidylcholine lysophospholipase activity"/>
    <property type="evidence" value="ECO:0007669"/>
    <property type="project" value="TreeGrafter"/>
</dbReference>
<dbReference type="RefSeq" id="XP_022583608.1">
    <property type="nucleotide sequence ID" value="XM_022724445.1"/>
</dbReference>
<keyword evidence="3" id="KW-1185">Reference proteome</keyword>
<evidence type="ECO:0000313" key="2">
    <source>
        <dbReference type="EMBL" id="OJJ49098.1"/>
    </source>
</evidence>
<sequence>MDPISILCFGNSLTAGYFHFGLEYHPYALRFKERLQAAFPSQAFTVDVEGLSGDLVITPPGCYLARMQARFSSKTYDWVICLGGTNDLGYGYDSSKIFTGLQASWNVALSHGARVLALTIPECEVVNKVLDRRRNEVNAAILAHQAEGFYSFDLHAKVPFHSMSEEQRSDIWDDGLHLTDIGYDLVGDLVAEHLVKLLE</sequence>